<proteinExistence type="predicted"/>
<dbReference type="PANTHER" id="PTHR43537:SF45">
    <property type="entry name" value="GNTR FAMILY REGULATORY PROTEIN"/>
    <property type="match status" value="1"/>
</dbReference>
<dbReference type="Gene3D" id="1.20.120.530">
    <property type="entry name" value="GntR ligand-binding domain-like"/>
    <property type="match status" value="1"/>
</dbReference>
<evidence type="ECO:0000256" key="1">
    <source>
        <dbReference type="ARBA" id="ARBA00023015"/>
    </source>
</evidence>
<keyword evidence="2" id="KW-0238">DNA-binding</keyword>
<accession>A0A9J6PBZ4</accession>
<dbReference type="GO" id="GO:0003700">
    <property type="term" value="F:DNA-binding transcription factor activity"/>
    <property type="evidence" value="ECO:0007669"/>
    <property type="project" value="InterPro"/>
</dbReference>
<dbReference type="SMART" id="SM00345">
    <property type="entry name" value="HTH_GNTR"/>
    <property type="match status" value="1"/>
</dbReference>
<dbReference type="Pfam" id="PF07729">
    <property type="entry name" value="FCD"/>
    <property type="match status" value="1"/>
</dbReference>
<dbReference type="PROSITE" id="PS50949">
    <property type="entry name" value="HTH_GNTR"/>
    <property type="match status" value="1"/>
</dbReference>
<dbReference type="InterPro" id="IPR008920">
    <property type="entry name" value="TF_FadR/GntR_C"/>
</dbReference>
<reference evidence="5" key="1">
    <citation type="submission" date="2022-06" db="EMBL/GenBank/DDBJ databases">
        <title>Isolation and Genomics of Futiania mangrovii gen. nov., sp. nov., a Rare and Metabolically-versatile member in the Class Alphaproteobacteria.</title>
        <authorList>
            <person name="Liu L."/>
            <person name="Huang W.-C."/>
            <person name="Pan J."/>
            <person name="Li J."/>
            <person name="Huang Y."/>
            <person name="Du H."/>
            <person name="Liu Y."/>
            <person name="Li M."/>
        </authorList>
    </citation>
    <scope>NUCLEOTIDE SEQUENCE</scope>
    <source>
        <strain evidence="5">FT118</strain>
    </source>
</reference>
<keyword evidence="6" id="KW-1185">Reference proteome</keyword>
<evidence type="ECO:0000256" key="3">
    <source>
        <dbReference type="ARBA" id="ARBA00023163"/>
    </source>
</evidence>
<dbReference type="AlphaFoldDB" id="A0A9J6PBZ4"/>
<feature type="domain" description="HTH gntR-type" evidence="4">
    <location>
        <begin position="14"/>
        <end position="81"/>
    </location>
</feature>
<dbReference type="Gene3D" id="1.10.10.10">
    <property type="entry name" value="Winged helix-like DNA-binding domain superfamily/Winged helix DNA-binding domain"/>
    <property type="match status" value="1"/>
</dbReference>
<evidence type="ECO:0000256" key="2">
    <source>
        <dbReference type="ARBA" id="ARBA00023125"/>
    </source>
</evidence>
<dbReference type="PRINTS" id="PR00035">
    <property type="entry name" value="HTHGNTR"/>
</dbReference>
<dbReference type="SUPFAM" id="SSF46785">
    <property type="entry name" value="Winged helix' DNA-binding domain"/>
    <property type="match status" value="1"/>
</dbReference>
<dbReference type="SMART" id="SM00895">
    <property type="entry name" value="FCD"/>
    <property type="match status" value="1"/>
</dbReference>
<keyword evidence="1" id="KW-0805">Transcription regulation</keyword>
<gene>
    <name evidence="5" type="ORF">NJQ99_02600</name>
</gene>
<dbReference type="SUPFAM" id="SSF48008">
    <property type="entry name" value="GntR ligand-binding domain-like"/>
    <property type="match status" value="1"/>
</dbReference>
<dbReference type="RefSeq" id="WP_269331237.1">
    <property type="nucleotide sequence ID" value="NZ_JAMZFT010000001.1"/>
</dbReference>
<dbReference type="EMBL" id="JAMZFT010000001">
    <property type="protein sequence ID" value="MCP1335288.1"/>
    <property type="molecule type" value="Genomic_DNA"/>
</dbReference>
<evidence type="ECO:0000313" key="5">
    <source>
        <dbReference type="EMBL" id="MCP1335288.1"/>
    </source>
</evidence>
<organism evidence="5 6">
    <name type="scientific">Futiania mangrovi</name>
    <dbReference type="NCBI Taxonomy" id="2959716"/>
    <lineage>
        <taxon>Bacteria</taxon>
        <taxon>Pseudomonadati</taxon>
        <taxon>Pseudomonadota</taxon>
        <taxon>Alphaproteobacteria</taxon>
        <taxon>Futianiales</taxon>
        <taxon>Futianiaceae</taxon>
        <taxon>Futiania</taxon>
    </lineage>
</organism>
<dbReference type="InterPro" id="IPR000524">
    <property type="entry name" value="Tscrpt_reg_HTH_GntR"/>
</dbReference>
<dbReference type="InterPro" id="IPR036390">
    <property type="entry name" value="WH_DNA-bd_sf"/>
</dbReference>
<dbReference type="InterPro" id="IPR036388">
    <property type="entry name" value="WH-like_DNA-bd_sf"/>
</dbReference>
<keyword evidence="3" id="KW-0804">Transcription</keyword>
<evidence type="ECO:0000259" key="4">
    <source>
        <dbReference type="PROSITE" id="PS50949"/>
    </source>
</evidence>
<dbReference type="Proteomes" id="UP001055804">
    <property type="component" value="Unassembled WGS sequence"/>
</dbReference>
<dbReference type="GO" id="GO:0003677">
    <property type="term" value="F:DNA binding"/>
    <property type="evidence" value="ECO:0007669"/>
    <property type="project" value="UniProtKB-KW"/>
</dbReference>
<name>A0A9J6PBZ4_9PROT</name>
<dbReference type="PANTHER" id="PTHR43537">
    <property type="entry name" value="TRANSCRIPTIONAL REGULATOR, GNTR FAMILY"/>
    <property type="match status" value="1"/>
</dbReference>
<protein>
    <submittedName>
        <fullName evidence="5">GntR family transcriptional regulator</fullName>
    </submittedName>
</protein>
<comment type="caution">
    <text evidence="5">The sequence shown here is derived from an EMBL/GenBank/DDBJ whole genome shotgun (WGS) entry which is preliminary data.</text>
</comment>
<dbReference type="Pfam" id="PF00392">
    <property type="entry name" value="GntR"/>
    <property type="match status" value="1"/>
</dbReference>
<sequence>MASEAKEAGAPSAANAAGRAYAVLRVMAMDFRFGPGAKINEAELAEQLNVSRTPLREALHRLASERLVLFSPGQGFRARTLDTKEVFDLYETRLQVELAIVDLACQRATPDDIAGFDRHLDDVAARIAGASIDEIVAFDEQFHELIAASTGNEELVWLLRNVNARLHFTRWISTQGAAPTDAEHRALVQAIRDGNRSRAADVMRAHIGKRLDQVVEIITEGHARLYRRTLEETGDIAQLLKKKRTAA</sequence>
<evidence type="ECO:0000313" key="6">
    <source>
        <dbReference type="Proteomes" id="UP001055804"/>
    </source>
</evidence>
<dbReference type="InterPro" id="IPR011711">
    <property type="entry name" value="GntR_C"/>
</dbReference>